<proteinExistence type="predicted"/>
<keyword evidence="1" id="KW-0238">DNA-binding</keyword>
<name>A0ABW7GK97_9BURK</name>
<organism evidence="1 2">
    <name type="scientific">Pelomonas lactea</name>
    <dbReference type="NCBI Taxonomy" id="3299030"/>
    <lineage>
        <taxon>Bacteria</taxon>
        <taxon>Pseudomonadati</taxon>
        <taxon>Pseudomonadota</taxon>
        <taxon>Betaproteobacteria</taxon>
        <taxon>Burkholderiales</taxon>
        <taxon>Sphaerotilaceae</taxon>
        <taxon>Roseateles</taxon>
    </lineage>
</organism>
<accession>A0ABW7GK97</accession>
<gene>
    <name evidence="1" type="ORF">ACG04Q_11890</name>
</gene>
<evidence type="ECO:0000313" key="2">
    <source>
        <dbReference type="Proteomes" id="UP001606302"/>
    </source>
</evidence>
<dbReference type="EMBL" id="JBIGHX010000003">
    <property type="protein sequence ID" value="MFG6462272.1"/>
    <property type="molecule type" value="Genomic_DNA"/>
</dbReference>
<comment type="caution">
    <text evidence="1">The sequence shown here is derived from an EMBL/GenBank/DDBJ whole genome shotgun (WGS) entry which is preliminary data.</text>
</comment>
<dbReference type="InterPro" id="IPR026365">
    <property type="entry name" value="BcepMu_gp16"/>
</dbReference>
<keyword evidence="2" id="KW-1185">Reference proteome</keyword>
<dbReference type="Proteomes" id="UP001606302">
    <property type="component" value="Unassembled WGS sequence"/>
</dbReference>
<evidence type="ECO:0000313" key="1">
    <source>
        <dbReference type="EMBL" id="MFG6462272.1"/>
    </source>
</evidence>
<dbReference type="RefSeq" id="WP_394511135.1">
    <property type="nucleotide sequence ID" value="NZ_JBIGHX010000003.1"/>
</dbReference>
<sequence length="69" mass="7454">MKAPRTAADVKNDLQRRGVSLAAHCRRLKIDEQTARDLLAGKAKGLRGKAHRAAVLLGLKVGVVERAAR</sequence>
<protein>
    <submittedName>
        <fullName evidence="1">DNA-binding protein</fullName>
    </submittedName>
</protein>
<dbReference type="NCBIfam" id="TIGR04111">
    <property type="entry name" value="BcepMu_gp16"/>
    <property type="match status" value="1"/>
</dbReference>
<dbReference type="GO" id="GO:0003677">
    <property type="term" value="F:DNA binding"/>
    <property type="evidence" value="ECO:0007669"/>
    <property type="project" value="UniProtKB-KW"/>
</dbReference>
<reference evidence="1 2" key="1">
    <citation type="submission" date="2024-08" db="EMBL/GenBank/DDBJ databases">
        <authorList>
            <person name="Lu H."/>
        </authorList>
    </citation>
    <scope>NUCLEOTIDE SEQUENCE [LARGE SCALE GENOMIC DNA]</scope>
    <source>
        <strain evidence="1 2">DXS20W</strain>
    </source>
</reference>